<keyword evidence="2" id="KW-0472">Membrane</keyword>
<evidence type="ECO:0000313" key="4">
    <source>
        <dbReference type="Proteomes" id="UP000019678"/>
    </source>
</evidence>
<dbReference type="STRING" id="1192034.CAP_4288"/>
<feature type="transmembrane region" description="Helical" evidence="2">
    <location>
        <begin position="47"/>
        <end position="67"/>
    </location>
</feature>
<reference evidence="3 4" key="1">
    <citation type="submission" date="2013-05" db="EMBL/GenBank/DDBJ databases">
        <title>Genome assembly of Chondromyces apiculatus DSM 436.</title>
        <authorList>
            <person name="Sharma G."/>
            <person name="Khatri I."/>
            <person name="Kaur C."/>
            <person name="Mayilraj S."/>
            <person name="Subramanian S."/>
        </authorList>
    </citation>
    <scope>NUCLEOTIDE SEQUENCE [LARGE SCALE GENOMIC DNA]</scope>
    <source>
        <strain evidence="3 4">DSM 436</strain>
    </source>
</reference>
<evidence type="ECO:0000256" key="1">
    <source>
        <dbReference type="SAM" id="MobiDB-lite"/>
    </source>
</evidence>
<sequence length="508" mass="53729">MSTDAPPPSSPRVPPRSPTLSADASRPSPPTPSFTDTAGDIFTRRTAAWLVALSTVSLAATLLVLAFSGRMNAGDSAQADAFSRSSIGYRALVELLQDAGVDVVISRFRSAEKAGPHEPLLLAEPLLLDEPVPPRGDAAPAASSTAQPEGSPPIRRDSRHNGQGDPARGAPEGDDDAHGTGAWGLSAQLDEAARRDAPVVVVLPKHRGVTGPQEGWIEALDTQGAPEDALAILTGEDCIITDPPLPQRWKSALPGGEHPTFPIDTAPGEAPEDDPTRPLEPQLVFSDCPLEPLLWSDEGILLGKVPDRPVFIVSDPDLFNTWGLAHGDNAVIAHRFFVDHLGATSLVIDEITHGHYRAPSLWTELLTLPLLPVTLHAIGLTLLALIAASLRQSRAEPAPARVPAGKRALVDATAELLDGGAHHAETLRHYLRMTLRAAAASLGLPPGTDPLPALAALSRARGARVDIDQIAREVDAFTSHRGRPAAASALALARAIDTWRKEILDEPR</sequence>
<feature type="compositionally biased region" description="Pro residues" evidence="1">
    <location>
        <begin position="1"/>
        <end position="17"/>
    </location>
</feature>
<comment type="caution">
    <text evidence="3">The sequence shown here is derived from an EMBL/GenBank/DDBJ whole genome shotgun (WGS) entry which is preliminary data.</text>
</comment>
<name>A0A017T6J3_9BACT</name>
<organism evidence="3 4">
    <name type="scientific">Chondromyces apiculatus DSM 436</name>
    <dbReference type="NCBI Taxonomy" id="1192034"/>
    <lineage>
        <taxon>Bacteria</taxon>
        <taxon>Pseudomonadati</taxon>
        <taxon>Myxococcota</taxon>
        <taxon>Polyangia</taxon>
        <taxon>Polyangiales</taxon>
        <taxon>Polyangiaceae</taxon>
        <taxon>Chondromyces</taxon>
    </lineage>
</organism>
<evidence type="ECO:0008006" key="5">
    <source>
        <dbReference type="Google" id="ProtNLM"/>
    </source>
</evidence>
<feature type="region of interest" description="Disordered" evidence="1">
    <location>
        <begin position="129"/>
        <end position="182"/>
    </location>
</feature>
<dbReference type="EMBL" id="ASRX01000031">
    <property type="protein sequence ID" value="EYF04612.1"/>
    <property type="molecule type" value="Genomic_DNA"/>
</dbReference>
<evidence type="ECO:0000313" key="3">
    <source>
        <dbReference type="EMBL" id="EYF04612.1"/>
    </source>
</evidence>
<feature type="region of interest" description="Disordered" evidence="1">
    <location>
        <begin position="251"/>
        <end position="278"/>
    </location>
</feature>
<keyword evidence="2" id="KW-0812">Transmembrane</keyword>
<protein>
    <recommendedName>
        <fullName evidence="5">DUF4350 domain-containing protein</fullName>
    </recommendedName>
</protein>
<keyword evidence="4" id="KW-1185">Reference proteome</keyword>
<dbReference type="OrthoDB" id="7198805at2"/>
<dbReference type="Proteomes" id="UP000019678">
    <property type="component" value="Unassembled WGS sequence"/>
</dbReference>
<keyword evidence="2" id="KW-1133">Transmembrane helix</keyword>
<accession>A0A017T6J3</accession>
<feature type="region of interest" description="Disordered" evidence="1">
    <location>
        <begin position="1"/>
        <end position="38"/>
    </location>
</feature>
<dbReference type="RefSeq" id="WP_156040990.1">
    <property type="nucleotide sequence ID" value="NZ_ASRX01000031.1"/>
</dbReference>
<dbReference type="AlphaFoldDB" id="A0A017T6J3"/>
<evidence type="ECO:0000256" key="2">
    <source>
        <dbReference type="SAM" id="Phobius"/>
    </source>
</evidence>
<proteinExistence type="predicted"/>
<gene>
    <name evidence="3" type="ORF">CAP_4288</name>
</gene>